<sequence>MPLTPTTTQQSQISSLIVETGANESNSRMPQDILKPMLHVPDDTEYTMDRWHRQTPQEEPWTISGGGNSTGSVAKGTAK</sequence>
<name>A0AAE0TNZ4_9PEZI</name>
<evidence type="ECO:0000256" key="1">
    <source>
        <dbReference type="SAM" id="MobiDB-lite"/>
    </source>
</evidence>
<dbReference type="Proteomes" id="UP001274830">
    <property type="component" value="Unassembled WGS sequence"/>
</dbReference>
<accession>A0AAE0TNZ4</accession>
<comment type="caution">
    <text evidence="2">The sequence shown here is derived from an EMBL/GenBank/DDBJ whole genome shotgun (WGS) entry which is preliminary data.</text>
</comment>
<dbReference type="EMBL" id="JAUTXT010000050">
    <property type="protein sequence ID" value="KAK3670829.1"/>
    <property type="molecule type" value="Genomic_DNA"/>
</dbReference>
<dbReference type="AlphaFoldDB" id="A0AAE0TNZ4"/>
<evidence type="ECO:0000313" key="3">
    <source>
        <dbReference type="Proteomes" id="UP001274830"/>
    </source>
</evidence>
<gene>
    <name evidence="2" type="ORF">LTR78_009273</name>
</gene>
<feature type="region of interest" description="Disordered" evidence="1">
    <location>
        <begin position="52"/>
        <end position="79"/>
    </location>
</feature>
<protein>
    <submittedName>
        <fullName evidence="2">Uncharacterized protein</fullName>
    </submittedName>
</protein>
<proteinExistence type="predicted"/>
<evidence type="ECO:0000313" key="2">
    <source>
        <dbReference type="EMBL" id="KAK3670829.1"/>
    </source>
</evidence>
<keyword evidence="3" id="KW-1185">Reference proteome</keyword>
<organism evidence="2 3">
    <name type="scientific">Recurvomyces mirabilis</name>
    <dbReference type="NCBI Taxonomy" id="574656"/>
    <lineage>
        <taxon>Eukaryota</taxon>
        <taxon>Fungi</taxon>
        <taxon>Dikarya</taxon>
        <taxon>Ascomycota</taxon>
        <taxon>Pezizomycotina</taxon>
        <taxon>Dothideomycetes</taxon>
        <taxon>Dothideomycetidae</taxon>
        <taxon>Mycosphaerellales</taxon>
        <taxon>Teratosphaeriaceae</taxon>
        <taxon>Recurvomyces</taxon>
    </lineage>
</organism>
<reference evidence="2" key="1">
    <citation type="submission" date="2023-07" db="EMBL/GenBank/DDBJ databases">
        <title>Black Yeasts Isolated from many extreme environments.</title>
        <authorList>
            <person name="Coleine C."/>
            <person name="Stajich J.E."/>
            <person name="Selbmann L."/>
        </authorList>
    </citation>
    <scope>NUCLEOTIDE SEQUENCE</scope>
    <source>
        <strain evidence="2">CCFEE 5485</strain>
    </source>
</reference>